<reference evidence="1 2" key="1">
    <citation type="submission" date="2021-03" db="EMBL/GenBank/DDBJ databases">
        <authorList>
            <person name="King G.J."/>
            <person name="Bancroft I."/>
            <person name="Baten A."/>
            <person name="Bloomfield J."/>
            <person name="Borpatragohain P."/>
            <person name="He Z."/>
            <person name="Irish N."/>
            <person name="Irwin J."/>
            <person name="Liu K."/>
            <person name="Mauleon R.P."/>
            <person name="Moore J."/>
            <person name="Morris R."/>
            <person name="Ostergaard L."/>
            <person name="Wang B."/>
            <person name="Wells R."/>
        </authorList>
    </citation>
    <scope>NUCLEOTIDE SEQUENCE [LARGE SCALE GENOMIC DNA]</scope>
    <source>
        <strain evidence="1">R-o-18</strain>
        <tissue evidence="1">Leaf</tissue>
    </source>
</reference>
<evidence type="ECO:0000313" key="2">
    <source>
        <dbReference type="Proteomes" id="UP000823674"/>
    </source>
</evidence>
<dbReference type="EMBL" id="JADBGQ010000003">
    <property type="protein sequence ID" value="KAG5407036.1"/>
    <property type="molecule type" value="Genomic_DNA"/>
</dbReference>
<sequence length="84" mass="9116">MNSFCVIPLSLDGSYCSKISSQTGVSDNGTLCDGNLEIMARKSVHPNSRVNRKILEELPLTDLQILNTSKEDPLTGTIHLGSLQ</sequence>
<accession>A0ABQ7NA06</accession>
<protein>
    <submittedName>
        <fullName evidence="1">Uncharacterized protein</fullName>
    </submittedName>
</protein>
<name>A0ABQ7NA06_BRACM</name>
<gene>
    <name evidence="1" type="primary">A03g507310.1_BraROA</name>
    <name evidence="1" type="ORF">IGI04_013154</name>
</gene>
<comment type="caution">
    <text evidence="1">The sequence shown here is derived from an EMBL/GenBank/DDBJ whole genome shotgun (WGS) entry which is preliminary data.</text>
</comment>
<organism evidence="1 2">
    <name type="scientific">Brassica rapa subsp. trilocularis</name>
    <dbReference type="NCBI Taxonomy" id="1813537"/>
    <lineage>
        <taxon>Eukaryota</taxon>
        <taxon>Viridiplantae</taxon>
        <taxon>Streptophyta</taxon>
        <taxon>Embryophyta</taxon>
        <taxon>Tracheophyta</taxon>
        <taxon>Spermatophyta</taxon>
        <taxon>Magnoliopsida</taxon>
        <taxon>eudicotyledons</taxon>
        <taxon>Gunneridae</taxon>
        <taxon>Pentapetalae</taxon>
        <taxon>rosids</taxon>
        <taxon>malvids</taxon>
        <taxon>Brassicales</taxon>
        <taxon>Brassicaceae</taxon>
        <taxon>Brassiceae</taxon>
        <taxon>Brassica</taxon>
    </lineage>
</organism>
<keyword evidence="2" id="KW-1185">Reference proteome</keyword>
<evidence type="ECO:0000313" key="1">
    <source>
        <dbReference type="EMBL" id="KAG5407036.1"/>
    </source>
</evidence>
<proteinExistence type="predicted"/>
<dbReference type="Proteomes" id="UP000823674">
    <property type="component" value="Chromosome A03"/>
</dbReference>